<gene>
    <name evidence="1" type="ORF">EAS64_15035</name>
</gene>
<comment type="caution">
    <text evidence="1">The sequence shown here is derived from an EMBL/GenBank/DDBJ whole genome shotgun (WGS) entry which is preliminary data.</text>
</comment>
<accession>A0A6P2BZX0</accession>
<sequence length="77" mass="8923">MPALSERDMRLLAFERGTWRSAGAKEQAITETLGITATRYYQLLNELIDSPEALMFDPVLVKRLRAQRARRQRMRSA</sequence>
<reference evidence="1 2" key="1">
    <citation type="submission" date="2018-11" db="EMBL/GenBank/DDBJ databases">
        <title>Trebonia kvetii gen.nov., sp.nov., a novel acidophilic actinobacterium, and proposal of the new actinobacterial family Treboniaceae fam. nov.</title>
        <authorList>
            <person name="Rapoport D."/>
            <person name="Sagova-Mareckova M."/>
            <person name="Sedlacek I."/>
            <person name="Provaznik J."/>
            <person name="Kralova S."/>
            <person name="Pavlinic D."/>
            <person name="Benes V."/>
            <person name="Kopecky J."/>
        </authorList>
    </citation>
    <scope>NUCLEOTIDE SEQUENCE [LARGE SCALE GENOMIC DNA]</scope>
    <source>
        <strain evidence="1 2">15Tr583</strain>
    </source>
</reference>
<dbReference type="RefSeq" id="WP_145853647.1">
    <property type="nucleotide sequence ID" value="NZ_RPFW01000003.1"/>
</dbReference>
<dbReference type="AlphaFoldDB" id="A0A6P2BZX0"/>
<dbReference type="EMBL" id="RPFW01000003">
    <property type="protein sequence ID" value="TVZ03776.1"/>
    <property type="molecule type" value="Genomic_DNA"/>
</dbReference>
<keyword evidence="2" id="KW-1185">Reference proteome</keyword>
<dbReference type="OrthoDB" id="3268863at2"/>
<protein>
    <submittedName>
        <fullName evidence="1">DUF3263 domain-containing protein</fullName>
    </submittedName>
</protein>
<evidence type="ECO:0000313" key="1">
    <source>
        <dbReference type="EMBL" id="TVZ03776.1"/>
    </source>
</evidence>
<dbReference type="Proteomes" id="UP000460272">
    <property type="component" value="Unassembled WGS sequence"/>
</dbReference>
<evidence type="ECO:0000313" key="2">
    <source>
        <dbReference type="Proteomes" id="UP000460272"/>
    </source>
</evidence>
<dbReference type="Pfam" id="PF11662">
    <property type="entry name" value="DUF3263"/>
    <property type="match status" value="1"/>
</dbReference>
<dbReference type="InterPro" id="IPR021678">
    <property type="entry name" value="DUF3263"/>
</dbReference>
<organism evidence="1 2">
    <name type="scientific">Trebonia kvetii</name>
    <dbReference type="NCBI Taxonomy" id="2480626"/>
    <lineage>
        <taxon>Bacteria</taxon>
        <taxon>Bacillati</taxon>
        <taxon>Actinomycetota</taxon>
        <taxon>Actinomycetes</taxon>
        <taxon>Streptosporangiales</taxon>
        <taxon>Treboniaceae</taxon>
        <taxon>Trebonia</taxon>
    </lineage>
</organism>
<proteinExistence type="predicted"/>
<name>A0A6P2BZX0_9ACTN</name>